<proteinExistence type="predicted"/>
<dbReference type="Pfam" id="PF14388">
    <property type="entry name" value="DUF4419"/>
    <property type="match status" value="1"/>
</dbReference>
<keyword evidence="2" id="KW-1185">Reference proteome</keyword>
<gene>
    <name evidence="1" type="ORF">PACLA_8A024092</name>
</gene>
<dbReference type="PANTHER" id="PTHR31252:SF11">
    <property type="entry name" value="DUF4419 DOMAIN-CONTAINING PROTEIN"/>
    <property type="match status" value="1"/>
</dbReference>
<evidence type="ECO:0000313" key="2">
    <source>
        <dbReference type="Proteomes" id="UP001152795"/>
    </source>
</evidence>
<accession>A0A7D9HP70</accession>
<evidence type="ECO:0000313" key="1">
    <source>
        <dbReference type="EMBL" id="CAB3987223.1"/>
    </source>
</evidence>
<sequence length="385" mass="43594">MALAIMKSIPLAKNLTPGCILKADDLSRGSAKNFFEAYAKSFEAREARSRETQRHFGGQTADEELVRKNVDDRTVTIGSEDHIYTNNADCGLFNAVITAYNKHWKLRISPEDWWFVVARRVAIAIDKNSKKEAVRKMFVEHEGKKTLQVDVPVDNIYDVDYTWFFDEMSKKISKNVNVPSFVDVISADFSSTTPVQRIVSQITLMSSLQEFFEYKMMLLCGIPGVEMLGTEEDWQKLLSKLEALKTLLEPIKNNLGLGNSWWSVVKDVFEKLLATYRGKPDYDWWSRIVTYEGFGSGPRGYTGWITKFMEMSDEPKELHEFTSGLVTVPLTIANPSGLEDTAALVAGCLGFTIHEDGEDKVPSVQPFQGWSLLLPKNSPFRADRQ</sequence>
<dbReference type="EMBL" id="CACRXK020001138">
    <property type="protein sequence ID" value="CAB3987223.1"/>
    <property type="molecule type" value="Genomic_DNA"/>
</dbReference>
<dbReference type="OrthoDB" id="9987685at2759"/>
<dbReference type="AlphaFoldDB" id="A0A7D9HP70"/>
<dbReference type="InterPro" id="IPR025533">
    <property type="entry name" value="DUF4419"/>
</dbReference>
<name>A0A7D9HP70_PARCT</name>
<dbReference type="PANTHER" id="PTHR31252">
    <property type="entry name" value="DUF4419 DOMAIN-CONTAINING PROTEIN"/>
    <property type="match status" value="1"/>
</dbReference>
<comment type="caution">
    <text evidence="1">The sequence shown here is derived from an EMBL/GenBank/DDBJ whole genome shotgun (WGS) entry which is preliminary data.</text>
</comment>
<organism evidence="1 2">
    <name type="scientific">Paramuricea clavata</name>
    <name type="common">Red gorgonian</name>
    <name type="synonym">Violescent sea-whip</name>
    <dbReference type="NCBI Taxonomy" id="317549"/>
    <lineage>
        <taxon>Eukaryota</taxon>
        <taxon>Metazoa</taxon>
        <taxon>Cnidaria</taxon>
        <taxon>Anthozoa</taxon>
        <taxon>Octocorallia</taxon>
        <taxon>Malacalcyonacea</taxon>
        <taxon>Plexauridae</taxon>
        <taxon>Paramuricea</taxon>
    </lineage>
</organism>
<reference evidence="1" key="1">
    <citation type="submission" date="2020-04" db="EMBL/GenBank/DDBJ databases">
        <authorList>
            <person name="Alioto T."/>
            <person name="Alioto T."/>
            <person name="Gomez Garrido J."/>
        </authorList>
    </citation>
    <scope>NUCLEOTIDE SEQUENCE</scope>
    <source>
        <strain evidence="1">A484AB</strain>
    </source>
</reference>
<protein>
    <submittedName>
        <fullName evidence="1">Uncharacterized protein</fullName>
    </submittedName>
</protein>
<dbReference type="Proteomes" id="UP001152795">
    <property type="component" value="Unassembled WGS sequence"/>
</dbReference>